<dbReference type="InterPro" id="IPR016186">
    <property type="entry name" value="C-type_lectin-like/link_sf"/>
</dbReference>
<feature type="domain" description="C-type lectin" evidence="2">
    <location>
        <begin position="219"/>
        <end position="330"/>
    </location>
</feature>
<dbReference type="CDD" id="cd00037">
    <property type="entry name" value="CLECT"/>
    <property type="match status" value="2"/>
</dbReference>
<dbReference type="AlphaFoldDB" id="A0AAV1PDY6"/>
<evidence type="ECO:0000259" key="2">
    <source>
        <dbReference type="PROSITE" id="PS50041"/>
    </source>
</evidence>
<dbReference type="SUPFAM" id="SSF56436">
    <property type="entry name" value="C-type lectin-like"/>
    <property type="match status" value="2"/>
</dbReference>
<evidence type="ECO:0000256" key="1">
    <source>
        <dbReference type="SAM" id="SignalP"/>
    </source>
</evidence>
<gene>
    <name evidence="3" type="ORF">FSCOSCO3_A005532</name>
</gene>
<dbReference type="EMBL" id="CAWUFR010000130">
    <property type="protein sequence ID" value="CAK6969149.1"/>
    <property type="molecule type" value="Genomic_DNA"/>
</dbReference>
<dbReference type="Pfam" id="PF00059">
    <property type="entry name" value="Lectin_C"/>
    <property type="match status" value="2"/>
</dbReference>
<dbReference type="InterPro" id="IPR050111">
    <property type="entry name" value="C-type_lectin/snaclec_domain"/>
</dbReference>
<feature type="domain" description="C-type lectin" evidence="2">
    <location>
        <begin position="89"/>
        <end position="192"/>
    </location>
</feature>
<dbReference type="Proteomes" id="UP001314229">
    <property type="component" value="Unassembled WGS sequence"/>
</dbReference>
<dbReference type="InterPro" id="IPR016187">
    <property type="entry name" value="CTDL_fold"/>
</dbReference>
<reference evidence="3 4" key="1">
    <citation type="submission" date="2024-01" db="EMBL/GenBank/DDBJ databases">
        <authorList>
            <person name="Alioto T."/>
            <person name="Alioto T."/>
            <person name="Gomez Garrido J."/>
        </authorList>
    </citation>
    <scope>NUCLEOTIDE SEQUENCE [LARGE SCALE GENOMIC DNA]</scope>
</reference>
<accession>A0AAV1PDY6</accession>
<feature type="chain" id="PRO_5043550383" evidence="1">
    <location>
        <begin position="20"/>
        <end position="334"/>
    </location>
</feature>
<organism evidence="3 4">
    <name type="scientific">Scomber scombrus</name>
    <name type="common">Atlantic mackerel</name>
    <name type="synonym">Scomber vernalis</name>
    <dbReference type="NCBI Taxonomy" id="13677"/>
    <lineage>
        <taxon>Eukaryota</taxon>
        <taxon>Metazoa</taxon>
        <taxon>Chordata</taxon>
        <taxon>Craniata</taxon>
        <taxon>Vertebrata</taxon>
        <taxon>Euteleostomi</taxon>
        <taxon>Actinopterygii</taxon>
        <taxon>Neopterygii</taxon>
        <taxon>Teleostei</taxon>
        <taxon>Neoteleostei</taxon>
        <taxon>Acanthomorphata</taxon>
        <taxon>Pelagiaria</taxon>
        <taxon>Scombriformes</taxon>
        <taxon>Scombridae</taxon>
        <taxon>Scomber</taxon>
    </lineage>
</organism>
<dbReference type="PANTHER" id="PTHR22803">
    <property type="entry name" value="MANNOSE, PHOSPHOLIPASE, LECTIN RECEPTOR RELATED"/>
    <property type="match status" value="1"/>
</dbReference>
<name>A0AAV1PDY6_SCOSC</name>
<keyword evidence="3" id="KW-0675">Receptor</keyword>
<dbReference type="PROSITE" id="PS50041">
    <property type="entry name" value="C_TYPE_LECTIN_2"/>
    <property type="match status" value="2"/>
</dbReference>
<comment type="caution">
    <text evidence="3">The sequence shown here is derived from an EMBL/GenBank/DDBJ whole genome shotgun (WGS) entry which is preliminary data.</text>
</comment>
<keyword evidence="4" id="KW-1185">Reference proteome</keyword>
<evidence type="ECO:0000313" key="4">
    <source>
        <dbReference type="Proteomes" id="UP001314229"/>
    </source>
</evidence>
<keyword evidence="1" id="KW-0732">Signal</keyword>
<sequence>MKLSVVFCVLLGGVLSVRAASEDITSPVTNTMYTEVDVNYTTTTPYTTPYTTTSTPQTVTCCLTTLTTATTTTTPSQSRMMCPEGWSVFQGRCYYFMSGSYTWPQAQSACAMQDSMLVSVHSAQEYGFLQQLTTSNGYEYAWLGGFYLQGDWLWLDGSWFYNFTWTVQTDPYSSYPCLMLSSTQEWSNSQCDVSSYPAICEKSSNVPSDVMCPEGWTGFQGRCYYYNTEYLTWPEADNYCAGLQASLVSVHSPQEYFFLYQQTSANGFSSAWLGGVYFENQWMWLDGSWFYDGFSFQMFGDVSDSPCLSTYNSDGWSNSNCNNVMNFFCGKEAV</sequence>
<protein>
    <submittedName>
        <fullName evidence="3">Macrophage mannose receptor 1</fullName>
    </submittedName>
</protein>
<feature type="signal peptide" evidence="1">
    <location>
        <begin position="1"/>
        <end position="19"/>
    </location>
</feature>
<dbReference type="SMART" id="SM00034">
    <property type="entry name" value="CLECT"/>
    <property type="match status" value="2"/>
</dbReference>
<dbReference type="InterPro" id="IPR001304">
    <property type="entry name" value="C-type_lectin-like"/>
</dbReference>
<dbReference type="Gene3D" id="3.10.100.10">
    <property type="entry name" value="Mannose-Binding Protein A, subunit A"/>
    <property type="match status" value="2"/>
</dbReference>
<evidence type="ECO:0000313" key="3">
    <source>
        <dbReference type="EMBL" id="CAK6969149.1"/>
    </source>
</evidence>
<proteinExistence type="predicted"/>